<dbReference type="KEGG" id="dtn:DTL3_1556"/>
<proteinExistence type="predicted"/>
<dbReference type="OrthoDB" id="44800at2"/>
<protein>
    <submittedName>
        <fullName evidence="1">Uncharacterized protein</fullName>
    </submittedName>
</protein>
<dbReference type="HOGENOM" id="CLU_1342218_0_0_0"/>
<dbReference type="AlphaFoldDB" id="A0A0C7NLT2"/>
<name>A0A0C7NLT2_DEFTU</name>
<dbReference type="Proteomes" id="UP000032809">
    <property type="component" value="Chromosome I"/>
</dbReference>
<reference evidence="2" key="1">
    <citation type="submission" date="2014-11" db="EMBL/GenBank/DDBJ databases">
        <authorList>
            <person name="Wibberg D."/>
        </authorList>
    </citation>
    <scope>NUCLEOTIDE SEQUENCE [LARGE SCALE GENOMIC DNA]</scope>
    <source>
        <strain evidence="2">L3</strain>
    </source>
</reference>
<dbReference type="EMBL" id="LN824141">
    <property type="protein sequence ID" value="CEP78846.1"/>
    <property type="molecule type" value="Genomic_DNA"/>
</dbReference>
<accession>A0A0C7NLT2</accession>
<sequence>MLDEEKVRIKISGLINEDSKVDFDKYSNFEEMVKDYINITQGVLTKIKINEKEIPLAYYDEIKDAFFEGGEEIELEFSSRDSVLLTLIQQSFEYIKKVRDNLENVSQEILLNTPEGHNLLNSIAEGMQALLDIVEQTKIYTGINFYESTDLETIQNIISKLIDAQRNEDFFELSDIIGSEFNKVLDIFENLLDKAYNTLQ</sequence>
<evidence type="ECO:0000313" key="1">
    <source>
        <dbReference type="EMBL" id="CEP78846.1"/>
    </source>
</evidence>
<keyword evidence="2" id="KW-1185">Reference proteome</keyword>
<gene>
    <name evidence="1" type="ORF">DTL3_1556</name>
</gene>
<organism evidence="1 2">
    <name type="scientific">Defluviitoga tunisiensis</name>
    <dbReference type="NCBI Taxonomy" id="1006576"/>
    <lineage>
        <taxon>Bacteria</taxon>
        <taxon>Thermotogati</taxon>
        <taxon>Thermotogota</taxon>
        <taxon>Thermotogae</taxon>
        <taxon>Petrotogales</taxon>
        <taxon>Petrotogaceae</taxon>
        <taxon>Defluviitoga</taxon>
    </lineage>
</organism>
<dbReference type="RefSeq" id="WP_045088215.1">
    <property type="nucleotide sequence ID" value="NZ_LN824141.1"/>
</dbReference>
<evidence type="ECO:0000313" key="2">
    <source>
        <dbReference type="Proteomes" id="UP000032809"/>
    </source>
</evidence>
<dbReference type="STRING" id="1006576.DTL3_1556"/>